<feature type="compositionally biased region" description="Basic and acidic residues" evidence="1">
    <location>
        <begin position="198"/>
        <end position="207"/>
    </location>
</feature>
<keyword evidence="2" id="KW-0472">Membrane</keyword>
<organism evidence="3 4">
    <name type="scientific">Candidula unifasciata</name>
    <dbReference type="NCBI Taxonomy" id="100452"/>
    <lineage>
        <taxon>Eukaryota</taxon>
        <taxon>Metazoa</taxon>
        <taxon>Spiralia</taxon>
        <taxon>Lophotrochozoa</taxon>
        <taxon>Mollusca</taxon>
        <taxon>Gastropoda</taxon>
        <taxon>Heterobranchia</taxon>
        <taxon>Euthyneura</taxon>
        <taxon>Panpulmonata</taxon>
        <taxon>Eupulmonata</taxon>
        <taxon>Stylommatophora</taxon>
        <taxon>Helicina</taxon>
        <taxon>Helicoidea</taxon>
        <taxon>Geomitridae</taxon>
        <taxon>Candidula</taxon>
    </lineage>
</organism>
<sequence>MNNSTDGEYPSLRATADILDKASVCFSLITGIPGNLFIFLTVSSFPATVARFHFQLLAAMDSISLCLLASIRIIDWYELVVINSRYVSVIWKVYFNIAYFTSVYANWVLVYIAMERLIALRYPSQVSIYLTVPRAKANAVVTALLMASFCGIVTVKMHYFGIAWLVIYTTFYTAFPLLIVFIIIWLLLGTMEEQRRDRKLREKEREKHNHHHHHHHKDGYKTPLSAVTPTGAALHSPIGGLTPTGHHTPTMTKSISGLSKHSAYAVAIKHDKHVPGVTTSVSRQSMTLTFTGNPRKSNATSELHHEPPEIQAKRAKEKKEIESCYTFMMLALSVTFVLLTIPYTAVEYIYVTSERVITDIFDEKQAQMYLIIVIALTFMFVEHSCNFYVFFLCSRRFRQQFMRVVFRRSPADDGSKEHEQTKSFV</sequence>
<evidence type="ECO:0000256" key="2">
    <source>
        <dbReference type="SAM" id="Phobius"/>
    </source>
</evidence>
<feature type="transmembrane region" description="Helical" evidence="2">
    <location>
        <begin position="324"/>
        <end position="346"/>
    </location>
</feature>
<dbReference type="EMBL" id="CAJHNH020000890">
    <property type="protein sequence ID" value="CAG5120379.1"/>
    <property type="molecule type" value="Genomic_DNA"/>
</dbReference>
<dbReference type="Gene3D" id="1.20.1070.10">
    <property type="entry name" value="Rhodopsin 7-helix transmembrane proteins"/>
    <property type="match status" value="2"/>
</dbReference>
<comment type="caution">
    <text evidence="3">The sequence shown here is derived from an EMBL/GenBank/DDBJ whole genome shotgun (WGS) entry which is preliminary data.</text>
</comment>
<dbReference type="SUPFAM" id="SSF81321">
    <property type="entry name" value="Family A G protein-coupled receptor-like"/>
    <property type="match status" value="1"/>
</dbReference>
<dbReference type="PANTHER" id="PTHR46641:SF2">
    <property type="entry name" value="FMRFAMIDE RECEPTOR"/>
    <property type="match status" value="1"/>
</dbReference>
<feature type="transmembrane region" description="Helical" evidence="2">
    <location>
        <begin position="94"/>
        <end position="114"/>
    </location>
</feature>
<dbReference type="OrthoDB" id="6100180at2759"/>
<protein>
    <recommendedName>
        <fullName evidence="5">G-protein coupled receptors family 1 profile domain-containing protein</fullName>
    </recommendedName>
</protein>
<dbReference type="PANTHER" id="PTHR46641">
    <property type="entry name" value="FMRFAMIDE RECEPTOR-RELATED"/>
    <property type="match status" value="1"/>
</dbReference>
<feature type="compositionally biased region" description="Basic residues" evidence="1">
    <location>
        <begin position="208"/>
        <end position="218"/>
    </location>
</feature>
<feature type="transmembrane region" description="Helical" evidence="2">
    <location>
        <begin position="366"/>
        <end position="393"/>
    </location>
</feature>
<dbReference type="AlphaFoldDB" id="A0A8S3YU25"/>
<feature type="transmembrane region" description="Helical" evidence="2">
    <location>
        <begin position="21"/>
        <end position="42"/>
    </location>
</feature>
<name>A0A8S3YU25_9EUPU</name>
<evidence type="ECO:0000313" key="3">
    <source>
        <dbReference type="EMBL" id="CAG5120379.1"/>
    </source>
</evidence>
<evidence type="ECO:0008006" key="5">
    <source>
        <dbReference type="Google" id="ProtNLM"/>
    </source>
</evidence>
<accession>A0A8S3YU25</accession>
<evidence type="ECO:0000256" key="1">
    <source>
        <dbReference type="SAM" id="MobiDB-lite"/>
    </source>
</evidence>
<feature type="transmembrane region" description="Helical" evidence="2">
    <location>
        <begin position="135"/>
        <end position="155"/>
    </location>
</feature>
<keyword evidence="4" id="KW-1185">Reference proteome</keyword>
<keyword evidence="2" id="KW-1133">Transmembrane helix</keyword>
<reference evidence="3" key="1">
    <citation type="submission" date="2021-04" db="EMBL/GenBank/DDBJ databases">
        <authorList>
            <consortium name="Molecular Ecology Group"/>
        </authorList>
    </citation>
    <scope>NUCLEOTIDE SEQUENCE</scope>
</reference>
<gene>
    <name evidence="3" type="ORF">CUNI_LOCUS5937</name>
</gene>
<proteinExistence type="predicted"/>
<dbReference type="InterPro" id="IPR052954">
    <property type="entry name" value="GPCR-Ligand_Int"/>
</dbReference>
<feature type="region of interest" description="Disordered" evidence="1">
    <location>
        <begin position="198"/>
        <end position="222"/>
    </location>
</feature>
<evidence type="ECO:0000313" key="4">
    <source>
        <dbReference type="Proteomes" id="UP000678393"/>
    </source>
</evidence>
<feature type="transmembrane region" description="Helical" evidence="2">
    <location>
        <begin position="161"/>
        <end position="188"/>
    </location>
</feature>
<feature type="transmembrane region" description="Helical" evidence="2">
    <location>
        <begin position="54"/>
        <end position="74"/>
    </location>
</feature>
<dbReference type="Proteomes" id="UP000678393">
    <property type="component" value="Unassembled WGS sequence"/>
</dbReference>
<keyword evidence="2" id="KW-0812">Transmembrane</keyword>